<sequence>MATVTRENIGLLNDKITVKVSQEDYLPNFDKAVKQFSKSANIPGFRKGMVPAGMVKKMHGPALFADEVLKTVEKELTGYLQNEKLEIFAQPISMDKEAKNLDFNQPSEYAFDFEVGLKPAFEVSPLESGKTSLTKYKIKATEKEVDEEVSRLQLKGGKMNEPEVIDNEDNVLSITFEESDAQGNVVEGGIKKDNSLLLKFFSPAIQEQLKGKKKDDSIVFQLANSFDEERLGMILKDLGFDEHDKEAAQKYFKLTLTKLGLIEKRELNEEFFKEVYPNEEITTEAAFREKLKSEIEKYWESESRNRLHNELFEVLVHETPIELPKDFLKRWLQTGSEKPKTAEEAEKEYPNFDHQLRWTLISDKLIRDNKLDVSFEELKESAKQKLLGYYGAGAALEGADWLDSYLDRLMQDEKFVDQTYREMVTQKLFDWAETKVDLKEEEITAEEFAKLPHKHHHHEHE</sequence>
<protein>
    <submittedName>
        <fullName evidence="2">Trigger factor</fullName>
    </submittedName>
</protein>
<dbReference type="GO" id="GO:0043022">
    <property type="term" value="F:ribosome binding"/>
    <property type="evidence" value="ECO:0007669"/>
    <property type="project" value="TreeGrafter"/>
</dbReference>
<dbReference type="InterPro" id="IPR037041">
    <property type="entry name" value="Trigger_fac_C_sf"/>
</dbReference>
<dbReference type="Proteomes" id="UP000198984">
    <property type="component" value="Unassembled WGS sequence"/>
</dbReference>
<dbReference type="EMBL" id="FOBB01000011">
    <property type="protein sequence ID" value="SEN58461.1"/>
    <property type="molecule type" value="Genomic_DNA"/>
</dbReference>
<name>A0A1H8HQP3_9BACT</name>
<dbReference type="Gene3D" id="1.10.3120.10">
    <property type="entry name" value="Trigger factor, C-terminal domain"/>
    <property type="match status" value="1"/>
</dbReference>
<dbReference type="RefSeq" id="WP_089920242.1">
    <property type="nucleotide sequence ID" value="NZ_FOBB01000011.1"/>
</dbReference>
<dbReference type="GO" id="GO:0003755">
    <property type="term" value="F:peptidyl-prolyl cis-trans isomerase activity"/>
    <property type="evidence" value="ECO:0007669"/>
    <property type="project" value="TreeGrafter"/>
</dbReference>
<dbReference type="Pfam" id="PF05697">
    <property type="entry name" value="Trigger_N"/>
    <property type="match status" value="1"/>
</dbReference>
<evidence type="ECO:0000313" key="3">
    <source>
        <dbReference type="Proteomes" id="UP000198984"/>
    </source>
</evidence>
<dbReference type="GO" id="GO:0043335">
    <property type="term" value="P:protein unfolding"/>
    <property type="evidence" value="ECO:0007669"/>
    <property type="project" value="TreeGrafter"/>
</dbReference>
<dbReference type="PANTHER" id="PTHR30560">
    <property type="entry name" value="TRIGGER FACTOR CHAPERONE AND PEPTIDYL-PROLYL CIS/TRANS ISOMERASE"/>
    <property type="match status" value="1"/>
</dbReference>
<gene>
    <name evidence="2" type="ORF">SAMN04488505_111136</name>
</gene>
<evidence type="ECO:0000313" key="2">
    <source>
        <dbReference type="EMBL" id="SEN58461.1"/>
    </source>
</evidence>
<dbReference type="InterPro" id="IPR008881">
    <property type="entry name" value="Trigger_fac_ribosome-bd_bac"/>
</dbReference>
<dbReference type="SUPFAM" id="SSF102735">
    <property type="entry name" value="Trigger factor ribosome-binding domain"/>
    <property type="match status" value="1"/>
</dbReference>
<feature type="domain" description="Trigger factor ribosome-binding bacterial" evidence="1">
    <location>
        <begin position="4"/>
        <end position="152"/>
    </location>
</feature>
<dbReference type="SUPFAM" id="SSF109998">
    <property type="entry name" value="Triger factor/SurA peptide-binding domain-like"/>
    <property type="match status" value="1"/>
</dbReference>
<dbReference type="PANTHER" id="PTHR30560:SF3">
    <property type="entry name" value="TRIGGER FACTOR-LIKE PROTEIN TIG, CHLOROPLASTIC"/>
    <property type="match status" value="1"/>
</dbReference>
<keyword evidence="3" id="KW-1185">Reference proteome</keyword>
<dbReference type="Gene3D" id="3.30.70.1050">
    <property type="entry name" value="Trigger factor ribosome-binding domain"/>
    <property type="match status" value="1"/>
</dbReference>
<dbReference type="GO" id="GO:0044183">
    <property type="term" value="F:protein folding chaperone"/>
    <property type="evidence" value="ECO:0007669"/>
    <property type="project" value="TreeGrafter"/>
</dbReference>
<dbReference type="InterPro" id="IPR036611">
    <property type="entry name" value="Trigger_fac_ribosome-bd_sf"/>
</dbReference>
<dbReference type="NCBIfam" id="TIGR00115">
    <property type="entry name" value="tig"/>
    <property type="match status" value="1"/>
</dbReference>
<dbReference type="AlphaFoldDB" id="A0A1H8HQP3"/>
<dbReference type="GO" id="GO:0051083">
    <property type="term" value="P:'de novo' cotranslational protein folding"/>
    <property type="evidence" value="ECO:0007669"/>
    <property type="project" value="TreeGrafter"/>
</dbReference>
<accession>A0A1H8HQP3</accession>
<evidence type="ECO:0000259" key="1">
    <source>
        <dbReference type="Pfam" id="PF05697"/>
    </source>
</evidence>
<dbReference type="GO" id="GO:0015031">
    <property type="term" value="P:protein transport"/>
    <property type="evidence" value="ECO:0007669"/>
    <property type="project" value="InterPro"/>
</dbReference>
<dbReference type="STRING" id="573321.SAMN04488505_111136"/>
<dbReference type="InterPro" id="IPR027304">
    <property type="entry name" value="Trigger_fact/SurA_dom_sf"/>
</dbReference>
<reference evidence="2 3" key="1">
    <citation type="submission" date="2016-10" db="EMBL/GenBank/DDBJ databases">
        <authorList>
            <person name="de Groot N.N."/>
        </authorList>
    </citation>
    <scope>NUCLEOTIDE SEQUENCE [LARGE SCALE GENOMIC DNA]</scope>
    <source>
        <strain evidence="2 3">DSM 21039</strain>
    </source>
</reference>
<dbReference type="OrthoDB" id="9767721at2"/>
<proteinExistence type="predicted"/>
<dbReference type="InterPro" id="IPR005215">
    <property type="entry name" value="Trig_fac"/>
</dbReference>
<organism evidence="2 3">
    <name type="scientific">Chitinophaga rupis</name>
    <dbReference type="NCBI Taxonomy" id="573321"/>
    <lineage>
        <taxon>Bacteria</taxon>
        <taxon>Pseudomonadati</taxon>
        <taxon>Bacteroidota</taxon>
        <taxon>Chitinophagia</taxon>
        <taxon>Chitinophagales</taxon>
        <taxon>Chitinophagaceae</taxon>
        <taxon>Chitinophaga</taxon>
    </lineage>
</organism>